<sequence>MIYLDTEDHLFLARDYTDITSQLLEHFMVEDDEDLRALAAACLRCTDLDVMIAHTEG</sequence>
<evidence type="ECO:0000313" key="1">
    <source>
        <dbReference type="EMBL" id="NLF91237.1"/>
    </source>
</evidence>
<accession>A0A847HBD3</accession>
<dbReference type="EMBL" id="JAAYYP010000276">
    <property type="protein sequence ID" value="NLF91237.1"/>
    <property type="molecule type" value="Genomic_DNA"/>
</dbReference>
<proteinExistence type="predicted"/>
<gene>
    <name evidence="1" type="ORF">GX570_07825</name>
</gene>
<protein>
    <submittedName>
        <fullName evidence="1">Uncharacterized protein</fullName>
    </submittedName>
</protein>
<evidence type="ECO:0000313" key="2">
    <source>
        <dbReference type="Proteomes" id="UP000523614"/>
    </source>
</evidence>
<dbReference type="Proteomes" id="UP000523614">
    <property type="component" value="Unassembled WGS sequence"/>
</dbReference>
<name>A0A847HBD3_9CORY</name>
<organism evidence="1 2">
    <name type="scientific">Corynebacterium marinum</name>
    <dbReference type="NCBI Taxonomy" id="349751"/>
    <lineage>
        <taxon>Bacteria</taxon>
        <taxon>Bacillati</taxon>
        <taxon>Actinomycetota</taxon>
        <taxon>Actinomycetes</taxon>
        <taxon>Mycobacteriales</taxon>
        <taxon>Corynebacteriaceae</taxon>
        <taxon>Corynebacterium</taxon>
    </lineage>
</organism>
<dbReference type="AlphaFoldDB" id="A0A847HBD3"/>
<comment type="caution">
    <text evidence="1">The sequence shown here is derived from an EMBL/GenBank/DDBJ whole genome shotgun (WGS) entry which is preliminary data.</text>
</comment>
<reference evidence="1 2" key="1">
    <citation type="journal article" date="2020" name="Biotechnol. Biofuels">
        <title>New insights from the biogas microbiome by comprehensive genome-resolved metagenomics of nearly 1600 species originating from multiple anaerobic digesters.</title>
        <authorList>
            <person name="Campanaro S."/>
            <person name="Treu L."/>
            <person name="Rodriguez-R L.M."/>
            <person name="Kovalovszki A."/>
            <person name="Ziels R.M."/>
            <person name="Maus I."/>
            <person name="Zhu X."/>
            <person name="Kougias P.G."/>
            <person name="Basile A."/>
            <person name="Luo G."/>
            <person name="Schluter A."/>
            <person name="Konstantinidis K.T."/>
            <person name="Angelidaki I."/>
        </authorList>
    </citation>
    <scope>NUCLEOTIDE SEQUENCE [LARGE SCALE GENOMIC DNA]</scope>
    <source>
        <strain evidence="1">AS06rmzACSIP_235</strain>
    </source>
</reference>